<dbReference type="GeneID" id="69009754"/>
<sequence length="559" mass="63918">MGIWYEVERKSDRMFRLAACQLDDLEQSLTLEELNSRLDDLPRDLSAMYDRMILNIPPEFKSDAFCLLRFLIHAGRPVTFIETVDHVSTQAENSQVDDVHRRLLVDDNMSSYCPGLVSITEESRDGKVTKQVQFAHLSVEEYLMSKSEFQPAPTAVRVAFTESYGSSTVASQLFSKEAVSTKPPSLEENINVTEDHATRQMAKTLHSHKQIESSCDDTNDDVRSLISGLEDIQSQDEANPTRWEVKGAAVNYLADMLTKYPNLGPLYEEAFKSLDDARFVRNHGRLLRRYYISLLLQSPSQKQRIAVDFLRPRSHRTLISRKILDNTGMEIVPVTLPQDNERNLILERFLNKVETHSVIQTPVAPNFDEGNETESSEEDDEEDFHQGLAFVDLEDAKSYFVSGTPLMQFETEFRDFLHPPRKSAIDTQEETQSQVNKETEQGVNAEPGGWSHNIVCLKNRLSSRLYDTCYPPKLGYQRVWYICECGDRMFLDVKELSPGGIQRFRQRFAKDGLARLLGASYAMTDQDATAGDDSRSEPWTEQFSIRKRAVNTGKRHVWI</sequence>
<proteinExistence type="predicted"/>
<accession>A0A8H4FPY5</accession>
<feature type="region of interest" description="Disordered" evidence="1">
    <location>
        <begin position="363"/>
        <end position="383"/>
    </location>
</feature>
<dbReference type="Proteomes" id="UP000613401">
    <property type="component" value="Unassembled WGS sequence"/>
</dbReference>
<organism evidence="2 3">
    <name type="scientific">Colletotrichum gloeosporioides</name>
    <name type="common">Anthracnose fungus</name>
    <name type="synonym">Glomerella cingulata</name>
    <dbReference type="NCBI Taxonomy" id="474922"/>
    <lineage>
        <taxon>Eukaryota</taxon>
        <taxon>Fungi</taxon>
        <taxon>Dikarya</taxon>
        <taxon>Ascomycota</taxon>
        <taxon>Pezizomycotina</taxon>
        <taxon>Sordariomycetes</taxon>
        <taxon>Hypocreomycetidae</taxon>
        <taxon>Glomerellales</taxon>
        <taxon>Glomerellaceae</taxon>
        <taxon>Colletotrichum</taxon>
        <taxon>Colletotrichum gloeosporioides species complex</taxon>
    </lineage>
</organism>
<dbReference type="EMBL" id="WVTB01000013">
    <property type="protein sequence ID" value="KAF3810140.1"/>
    <property type="molecule type" value="Genomic_DNA"/>
</dbReference>
<dbReference type="AlphaFoldDB" id="A0A8H4FPY5"/>
<evidence type="ECO:0000256" key="1">
    <source>
        <dbReference type="SAM" id="MobiDB-lite"/>
    </source>
</evidence>
<evidence type="ECO:0000313" key="2">
    <source>
        <dbReference type="EMBL" id="KAF3810140.1"/>
    </source>
</evidence>
<name>A0A8H4FPY5_COLGL</name>
<protein>
    <submittedName>
        <fullName evidence="2">Uncharacterized protein</fullName>
    </submittedName>
</protein>
<dbReference type="PANTHER" id="PTHR10039:SF15">
    <property type="entry name" value="NACHT DOMAIN-CONTAINING PROTEIN"/>
    <property type="match status" value="1"/>
</dbReference>
<gene>
    <name evidence="2" type="ORF">GCG54_00002592</name>
</gene>
<reference evidence="2" key="2">
    <citation type="submission" date="2020-03" db="EMBL/GenBank/DDBJ databases">
        <authorList>
            <person name="Fu F.-F."/>
            <person name="Chen J."/>
        </authorList>
    </citation>
    <scope>NUCLEOTIDE SEQUENCE</scope>
    <source>
        <strain evidence="2">Lc1</strain>
    </source>
</reference>
<comment type="caution">
    <text evidence="2">The sequence shown here is derived from an EMBL/GenBank/DDBJ whole genome shotgun (WGS) entry which is preliminary data.</text>
</comment>
<dbReference type="PANTHER" id="PTHR10039">
    <property type="entry name" value="AMELOGENIN"/>
    <property type="match status" value="1"/>
</dbReference>
<dbReference type="RefSeq" id="XP_045269299.1">
    <property type="nucleotide sequence ID" value="XM_045402681.1"/>
</dbReference>
<feature type="region of interest" description="Disordered" evidence="1">
    <location>
        <begin position="425"/>
        <end position="444"/>
    </location>
</feature>
<feature type="compositionally biased region" description="Acidic residues" evidence="1">
    <location>
        <begin position="369"/>
        <end position="383"/>
    </location>
</feature>
<evidence type="ECO:0000313" key="3">
    <source>
        <dbReference type="Proteomes" id="UP000613401"/>
    </source>
</evidence>
<keyword evidence="3" id="KW-1185">Reference proteome</keyword>
<reference evidence="2" key="1">
    <citation type="journal article" date="2020" name="Phytopathology">
        <title>Genome sequence and comparative analysis of Colletotrichum gloeosporioides isolated from Liriodendron leaves.</title>
        <authorList>
            <person name="Fu F.F."/>
            <person name="Hao Z."/>
            <person name="Wang P."/>
            <person name="Lu Y."/>
            <person name="Xue L.J."/>
            <person name="Wei G."/>
            <person name="Tian Y."/>
            <person name="Baishi H."/>
            <person name="Xu H."/>
            <person name="Shi J."/>
            <person name="Cheng T."/>
            <person name="Wang G."/>
            <person name="Yi Y."/>
            <person name="Chen J."/>
        </authorList>
    </citation>
    <scope>NUCLEOTIDE SEQUENCE</scope>
    <source>
        <strain evidence="2">Lc1</strain>
    </source>
</reference>